<protein>
    <submittedName>
        <fullName evidence="1">4408_t:CDS:1</fullName>
    </submittedName>
</protein>
<accession>A0A9N9NE81</accession>
<dbReference type="EMBL" id="CAJVPQ010011325">
    <property type="protein sequence ID" value="CAG8726672.1"/>
    <property type="molecule type" value="Genomic_DNA"/>
</dbReference>
<dbReference type="Proteomes" id="UP000789570">
    <property type="component" value="Unassembled WGS sequence"/>
</dbReference>
<reference evidence="1" key="1">
    <citation type="submission" date="2021-06" db="EMBL/GenBank/DDBJ databases">
        <authorList>
            <person name="Kallberg Y."/>
            <person name="Tangrot J."/>
            <person name="Rosling A."/>
        </authorList>
    </citation>
    <scope>NUCLEOTIDE SEQUENCE</scope>
    <source>
        <strain evidence="1">UK204</strain>
    </source>
</reference>
<feature type="non-terminal residue" evidence="1">
    <location>
        <position position="1"/>
    </location>
</feature>
<comment type="caution">
    <text evidence="1">The sequence shown here is derived from an EMBL/GenBank/DDBJ whole genome shotgun (WGS) entry which is preliminary data.</text>
</comment>
<dbReference type="AlphaFoldDB" id="A0A9N9NE81"/>
<proteinExistence type="predicted"/>
<gene>
    <name evidence="1" type="ORF">FCALED_LOCUS14712</name>
</gene>
<keyword evidence="2" id="KW-1185">Reference proteome</keyword>
<evidence type="ECO:0000313" key="2">
    <source>
        <dbReference type="Proteomes" id="UP000789570"/>
    </source>
</evidence>
<name>A0A9N9NE81_9GLOM</name>
<evidence type="ECO:0000313" key="1">
    <source>
        <dbReference type="EMBL" id="CAG8726672.1"/>
    </source>
</evidence>
<dbReference type="OrthoDB" id="2338600at2759"/>
<sequence length="47" mass="5378">CDNCKNQIKEQLTHENCIGDILHLLDIVEEMGNSNCEITEDDVVEIF</sequence>
<organism evidence="1 2">
    <name type="scientific">Funneliformis caledonium</name>
    <dbReference type="NCBI Taxonomy" id="1117310"/>
    <lineage>
        <taxon>Eukaryota</taxon>
        <taxon>Fungi</taxon>
        <taxon>Fungi incertae sedis</taxon>
        <taxon>Mucoromycota</taxon>
        <taxon>Glomeromycotina</taxon>
        <taxon>Glomeromycetes</taxon>
        <taxon>Glomerales</taxon>
        <taxon>Glomeraceae</taxon>
        <taxon>Funneliformis</taxon>
    </lineage>
</organism>
<feature type="non-terminal residue" evidence="1">
    <location>
        <position position="47"/>
    </location>
</feature>